<dbReference type="InterPro" id="IPR022905">
    <property type="entry name" value="Rpo11-like"/>
</dbReference>
<dbReference type="GO" id="GO:0046983">
    <property type="term" value="F:protein dimerization activity"/>
    <property type="evidence" value="ECO:0007669"/>
    <property type="project" value="InterPro"/>
</dbReference>
<dbReference type="InterPro" id="IPR036603">
    <property type="entry name" value="RBP11-like"/>
</dbReference>
<evidence type="ECO:0000256" key="2">
    <source>
        <dbReference type="ARBA" id="ARBA00023163"/>
    </source>
</evidence>
<dbReference type="EMBL" id="JADFAQ010000014">
    <property type="protein sequence ID" value="MBE5727907.1"/>
    <property type="molecule type" value="Genomic_DNA"/>
</dbReference>
<dbReference type="EC" id="2.7.7.6" evidence="3"/>
<comment type="catalytic activity">
    <reaction evidence="3">
        <text>RNA(n) + a ribonucleoside 5'-triphosphate = RNA(n+1) + diphosphate</text>
        <dbReference type="Rhea" id="RHEA:21248"/>
        <dbReference type="Rhea" id="RHEA-COMP:14527"/>
        <dbReference type="Rhea" id="RHEA-COMP:17342"/>
        <dbReference type="ChEBI" id="CHEBI:33019"/>
        <dbReference type="ChEBI" id="CHEBI:61557"/>
        <dbReference type="ChEBI" id="CHEBI:140395"/>
        <dbReference type="EC" id="2.7.7.6"/>
    </reaction>
</comment>
<keyword evidence="3" id="KW-0548">Nucleotidyltransferase</keyword>
<sequence length="91" mass="10255">MDVEILEKTEDSIKFRVKGGSQSILNLIKSEGEDVEGVSFIGFAIEHPLERSSVLVVKSEGKDIEKVFKKVIDKTLSDLEKLKKEFDSELK</sequence>
<name>A0A8T3UWS2_9ARCH</name>
<dbReference type="GO" id="GO:0005737">
    <property type="term" value="C:cytoplasm"/>
    <property type="evidence" value="ECO:0007669"/>
    <property type="project" value="UniProtKB-SubCell"/>
</dbReference>
<dbReference type="AlphaFoldDB" id="A0A8T3UWS2"/>
<dbReference type="GO" id="GO:0006351">
    <property type="term" value="P:DNA-templated transcription"/>
    <property type="evidence" value="ECO:0007669"/>
    <property type="project" value="UniProtKB-UniRule"/>
</dbReference>
<feature type="domain" description="DNA-directed RNA polymerase RBP11-like dimerisation" evidence="4">
    <location>
        <begin position="13"/>
        <end position="84"/>
    </location>
</feature>
<dbReference type="GO" id="GO:0003899">
    <property type="term" value="F:DNA-directed RNA polymerase activity"/>
    <property type="evidence" value="ECO:0007669"/>
    <property type="project" value="UniProtKB-UniRule"/>
</dbReference>
<comment type="function">
    <text evidence="3">DNA-dependent RNA polymerase (RNAP) catalyzes the transcription of DNA into RNA using the four ribonucleoside triphosphates as substrates.</text>
</comment>
<dbReference type="GO" id="GO:0000428">
    <property type="term" value="C:DNA-directed RNA polymerase complex"/>
    <property type="evidence" value="ECO:0007669"/>
    <property type="project" value="UniProtKB-KW"/>
</dbReference>
<evidence type="ECO:0000313" key="5">
    <source>
        <dbReference type="EMBL" id="MBE5727907.1"/>
    </source>
</evidence>
<proteinExistence type="inferred from homology"/>
<accession>A0A8T3UWS2</accession>
<comment type="similarity">
    <text evidence="3">Belongs to the archaeal Rpo11/eukaryotic RPB11/RPC19 RNA polymerase subunit family.</text>
</comment>
<dbReference type="InterPro" id="IPR009025">
    <property type="entry name" value="RBP11-like_dimer"/>
</dbReference>
<dbReference type="Pfam" id="PF13656">
    <property type="entry name" value="RNA_pol_L_2"/>
    <property type="match status" value="1"/>
</dbReference>
<dbReference type="Gene3D" id="3.30.1360.10">
    <property type="entry name" value="RNA polymerase, RBP11-like subunit"/>
    <property type="match status" value="1"/>
</dbReference>
<keyword evidence="2 3" id="KW-0804">Transcription</keyword>
<protein>
    <recommendedName>
        <fullName evidence="3">DNA-directed RNA polymerase subunit Rpo11</fullName>
        <ecNumber evidence="3">2.7.7.6</ecNumber>
    </recommendedName>
    <alternativeName>
        <fullName evidence="3">DNA-directed RNA polymerase subunit L</fullName>
    </alternativeName>
</protein>
<evidence type="ECO:0000259" key="4">
    <source>
        <dbReference type="Pfam" id="PF13656"/>
    </source>
</evidence>
<reference evidence="5 6" key="1">
    <citation type="submission" date="2020-09" db="EMBL/GenBank/DDBJ databases">
        <title>Genomic characterization of a novel Parvarchaeota family in acid mine drainage sediments.</title>
        <authorList>
            <person name="Luo Z.-H."/>
        </authorList>
    </citation>
    <scope>NUCLEOTIDE SEQUENCE [LARGE SCALE GENOMIC DNA]</scope>
    <source>
        <strain evidence="5">TL1-5_bins.178</strain>
    </source>
</reference>
<dbReference type="Proteomes" id="UP000763484">
    <property type="component" value="Unassembled WGS sequence"/>
</dbReference>
<comment type="subunit">
    <text evidence="3">Part of the RNA polymerase complex.</text>
</comment>
<dbReference type="HAMAP" id="MF_00261">
    <property type="entry name" value="RNApol_arch_Rpo11"/>
    <property type="match status" value="1"/>
</dbReference>
<organism evidence="5 6">
    <name type="scientific">Candidatus Acidifodinimicrobium mancum</name>
    <dbReference type="NCBI Taxonomy" id="2898728"/>
    <lineage>
        <taxon>Archaea</taxon>
        <taxon>Candidatus Parvarchaeota</taxon>
        <taxon>Candidatus Acidifodinimicrobiaceae</taxon>
        <taxon>Candidatus Acidifodinimicrobium</taxon>
    </lineage>
</organism>
<evidence type="ECO:0000313" key="6">
    <source>
        <dbReference type="Proteomes" id="UP000763484"/>
    </source>
</evidence>
<comment type="caution">
    <text evidence="5">The sequence shown here is derived from an EMBL/GenBank/DDBJ whole genome shotgun (WGS) entry which is preliminary data.</text>
</comment>
<evidence type="ECO:0000256" key="1">
    <source>
        <dbReference type="ARBA" id="ARBA00022478"/>
    </source>
</evidence>
<comment type="subcellular location">
    <subcellularLocation>
        <location evidence="3">Cytoplasm</location>
    </subcellularLocation>
</comment>
<keyword evidence="3" id="KW-0963">Cytoplasm</keyword>
<keyword evidence="1 3" id="KW-0240">DNA-directed RNA polymerase</keyword>
<dbReference type="SUPFAM" id="SSF55257">
    <property type="entry name" value="RBP11-like subunits of RNA polymerase"/>
    <property type="match status" value="1"/>
</dbReference>
<evidence type="ECO:0000256" key="3">
    <source>
        <dbReference type="HAMAP-Rule" id="MF_00261"/>
    </source>
</evidence>
<keyword evidence="3" id="KW-0808">Transferase</keyword>
<gene>
    <name evidence="3" type="primary">rpo11</name>
    <name evidence="3" type="synonym">rpoL</name>
    <name evidence="5" type="ORF">IHE50_00610</name>
</gene>